<dbReference type="EMBL" id="AP018738">
    <property type="protein sequence ID" value="BBE49796.1"/>
    <property type="molecule type" value="Genomic_DNA"/>
</dbReference>
<protein>
    <submittedName>
        <fullName evidence="2">Transcriptional regulator protein</fullName>
    </submittedName>
</protein>
<dbReference type="InterPro" id="IPR014710">
    <property type="entry name" value="RmlC-like_jellyroll"/>
</dbReference>
<sequence length="165" mass="18515">MTTDELILQTLHHTTLTEELRDSEIEVLAGVVTLQRYKAGEVIIEPGRNPLAESLMILAEGEAEIQATVNNEPMTLQLNKQGDLASIIGFVGGKGTNINARVEVKQDGAVLLLERSKLESLLDKHPAIVYYVMRGLVRYMHGVARRKTAETEEMSNYFYKMHGRY</sequence>
<name>A0A2Z6G8J5_9PROT</name>
<dbReference type="STRING" id="1188319.OYT1_00531"/>
<keyword evidence="3" id="KW-1185">Reference proteome</keyword>
<dbReference type="AlphaFoldDB" id="A0A2Z6G8J5"/>
<dbReference type="RefSeq" id="WP_062625744.1">
    <property type="nucleotide sequence ID" value="NZ_AP018738.1"/>
</dbReference>
<dbReference type="SMART" id="SM00100">
    <property type="entry name" value="cNMP"/>
    <property type="match status" value="1"/>
</dbReference>
<proteinExistence type="predicted"/>
<evidence type="ECO:0000313" key="3">
    <source>
        <dbReference type="Proteomes" id="UP000033070"/>
    </source>
</evidence>
<dbReference type="KEGG" id="fam:OYT1_ch0222"/>
<evidence type="ECO:0000259" key="1">
    <source>
        <dbReference type="PROSITE" id="PS50042"/>
    </source>
</evidence>
<organism evidence="2 3">
    <name type="scientific">Ferriphaselus amnicola</name>
    <dbReference type="NCBI Taxonomy" id="1188319"/>
    <lineage>
        <taxon>Bacteria</taxon>
        <taxon>Pseudomonadati</taxon>
        <taxon>Pseudomonadota</taxon>
        <taxon>Betaproteobacteria</taxon>
        <taxon>Nitrosomonadales</taxon>
        <taxon>Gallionellaceae</taxon>
        <taxon>Ferriphaselus</taxon>
    </lineage>
</organism>
<accession>A0A2Z6G8J5</accession>
<dbReference type="OrthoDB" id="8565101at2"/>
<dbReference type="Gene3D" id="2.60.120.10">
    <property type="entry name" value="Jelly Rolls"/>
    <property type="match status" value="1"/>
</dbReference>
<feature type="domain" description="Cyclic nucleotide-binding" evidence="1">
    <location>
        <begin position="16"/>
        <end position="139"/>
    </location>
</feature>
<reference evidence="2 3" key="1">
    <citation type="submission" date="2018-06" db="EMBL/GenBank/DDBJ databases">
        <title>OYT1 Genome Sequencing.</title>
        <authorList>
            <person name="Kato S."/>
            <person name="Itoh T."/>
            <person name="Ohkuma M."/>
        </authorList>
    </citation>
    <scope>NUCLEOTIDE SEQUENCE [LARGE SCALE GENOMIC DNA]</scope>
    <source>
        <strain evidence="2 3">OYT1</strain>
    </source>
</reference>
<dbReference type="PROSITE" id="PS50042">
    <property type="entry name" value="CNMP_BINDING_3"/>
    <property type="match status" value="1"/>
</dbReference>
<dbReference type="InterPro" id="IPR018490">
    <property type="entry name" value="cNMP-bd_dom_sf"/>
</dbReference>
<dbReference type="CDD" id="cd00038">
    <property type="entry name" value="CAP_ED"/>
    <property type="match status" value="1"/>
</dbReference>
<dbReference type="SUPFAM" id="SSF51206">
    <property type="entry name" value="cAMP-binding domain-like"/>
    <property type="match status" value="1"/>
</dbReference>
<gene>
    <name evidence="2" type="ORF">OYT1_ch0222</name>
</gene>
<dbReference type="InterPro" id="IPR000595">
    <property type="entry name" value="cNMP-bd_dom"/>
</dbReference>
<dbReference type="Pfam" id="PF00027">
    <property type="entry name" value="cNMP_binding"/>
    <property type="match status" value="1"/>
</dbReference>
<dbReference type="Proteomes" id="UP000033070">
    <property type="component" value="Chromosome"/>
</dbReference>
<evidence type="ECO:0000313" key="2">
    <source>
        <dbReference type="EMBL" id="BBE49796.1"/>
    </source>
</evidence>